<feature type="binding site" evidence="5">
    <location>
        <position position="107"/>
    </location>
    <ligand>
        <name>substrate</name>
    </ligand>
</feature>
<dbReference type="FunFam" id="3.20.20.100:FF:000015">
    <property type="entry name" value="Oxidoreductase, aldo/keto reductase family"/>
    <property type="match status" value="1"/>
</dbReference>
<keyword evidence="9" id="KW-1185">Reference proteome</keyword>
<evidence type="ECO:0000259" key="7">
    <source>
        <dbReference type="Pfam" id="PF00248"/>
    </source>
</evidence>
<dbReference type="Gene3D" id="3.20.20.100">
    <property type="entry name" value="NADP-dependent oxidoreductase domain"/>
    <property type="match status" value="1"/>
</dbReference>
<gene>
    <name evidence="8" type="ORF">UE46_04860</name>
</gene>
<dbReference type="InterPro" id="IPR020471">
    <property type="entry name" value="AKR"/>
</dbReference>
<dbReference type="PIRSF" id="PIRSF000097">
    <property type="entry name" value="AKR"/>
    <property type="match status" value="1"/>
</dbReference>
<organism evidence="8 9">
    <name type="scientific">Listeria weihenstephanensis</name>
    <dbReference type="NCBI Taxonomy" id="1006155"/>
    <lineage>
        <taxon>Bacteria</taxon>
        <taxon>Bacillati</taxon>
        <taxon>Bacillota</taxon>
        <taxon>Bacilli</taxon>
        <taxon>Bacillales</taxon>
        <taxon>Listeriaceae</taxon>
        <taxon>Listeria</taxon>
    </lineage>
</organism>
<protein>
    <submittedName>
        <fullName evidence="8">2,5-diketo-D-gluconic acid reductase</fullName>
    </submittedName>
</protein>
<dbReference type="InterPro" id="IPR036812">
    <property type="entry name" value="NAD(P)_OxRdtase_dom_sf"/>
</dbReference>
<dbReference type="PANTHER" id="PTHR43827:SF3">
    <property type="entry name" value="NADP-DEPENDENT OXIDOREDUCTASE DOMAIN-CONTAINING PROTEIN"/>
    <property type="match status" value="1"/>
</dbReference>
<dbReference type="Pfam" id="PF00248">
    <property type="entry name" value="Aldo_ket_red"/>
    <property type="match status" value="1"/>
</dbReference>
<evidence type="ECO:0000313" key="8">
    <source>
        <dbReference type="EMBL" id="AQY50424.1"/>
    </source>
</evidence>
<evidence type="ECO:0000313" key="9">
    <source>
        <dbReference type="Proteomes" id="UP000223060"/>
    </source>
</evidence>
<dbReference type="PRINTS" id="PR00069">
    <property type="entry name" value="ALDKETRDTASE"/>
</dbReference>
<dbReference type="Proteomes" id="UP000223060">
    <property type="component" value="Chromosome"/>
</dbReference>
<dbReference type="KEGG" id="lwi:UE46_04860"/>
<evidence type="ECO:0000256" key="1">
    <source>
        <dbReference type="ARBA" id="ARBA00007905"/>
    </source>
</evidence>
<dbReference type="PANTHER" id="PTHR43827">
    <property type="entry name" value="2,5-DIKETO-D-GLUCONIC ACID REDUCTASE"/>
    <property type="match status" value="1"/>
</dbReference>
<proteinExistence type="inferred from homology"/>
<sequence length="283" mass="31923">MKMVRLNNGVEIPILGFGTYQITDPEQAETAVQEAIRAGYRHIDTAQSYMNEEAVGRGIAKSGVARKELFITTKIWVENVSYEGVLSSFERSLTRLGLDYIDLLLIHQPYSDVYGAWRAMEELQVQGKIRAIGVSNFAVDQAVDLAEFNTVTPQVNQIEINPFQQQTKNIAALKAEGIMPEAWAPFAEGKNDIFHNPILVKIGEKYGKSVAQVITRWLLEQGIIVLAKSVKPERMQENLDVFDFELTDADKEKIATLNEGESQFFSHADPEMIRWMASRKLEI</sequence>
<keyword evidence="3" id="KW-0560">Oxidoreductase</keyword>
<dbReference type="RefSeq" id="WP_118907450.1">
    <property type="nucleotide sequence ID" value="NZ_CP011102.1"/>
</dbReference>
<dbReference type="PROSITE" id="PS00063">
    <property type="entry name" value="ALDOKETO_REDUCTASE_3"/>
    <property type="match status" value="1"/>
</dbReference>
<keyword evidence="2" id="KW-0521">NADP</keyword>
<dbReference type="InterPro" id="IPR018170">
    <property type="entry name" value="Aldo/ket_reductase_CS"/>
</dbReference>
<dbReference type="CDD" id="cd19133">
    <property type="entry name" value="AKR_AKR5F1"/>
    <property type="match status" value="1"/>
</dbReference>
<dbReference type="PROSITE" id="PS00062">
    <property type="entry name" value="ALDOKETO_REDUCTASE_2"/>
    <property type="match status" value="1"/>
</dbReference>
<feature type="domain" description="NADP-dependent oxidoreductase" evidence="7">
    <location>
        <begin position="15"/>
        <end position="258"/>
    </location>
</feature>
<dbReference type="AlphaFoldDB" id="A0A1S7FSL9"/>
<dbReference type="GO" id="GO:0016616">
    <property type="term" value="F:oxidoreductase activity, acting on the CH-OH group of donors, NAD or NADP as acceptor"/>
    <property type="evidence" value="ECO:0007669"/>
    <property type="project" value="UniProtKB-ARBA"/>
</dbReference>
<dbReference type="PROSITE" id="PS00798">
    <property type="entry name" value="ALDOKETO_REDUCTASE_1"/>
    <property type="match status" value="1"/>
</dbReference>
<accession>A0A1S7FSL9</accession>
<name>A0A1S7FSL9_9LIST</name>
<comment type="similarity">
    <text evidence="1">Belongs to the aldo/keto reductase family.</text>
</comment>
<feature type="active site" description="Proton donor" evidence="4">
    <location>
        <position position="49"/>
    </location>
</feature>
<evidence type="ECO:0000256" key="5">
    <source>
        <dbReference type="PIRSR" id="PIRSR000097-2"/>
    </source>
</evidence>
<feature type="site" description="Lowers pKa of active site Tyr" evidence="6">
    <location>
        <position position="74"/>
    </location>
</feature>
<dbReference type="InterPro" id="IPR023210">
    <property type="entry name" value="NADP_OxRdtase_dom"/>
</dbReference>
<evidence type="ECO:0000256" key="3">
    <source>
        <dbReference type="ARBA" id="ARBA00023002"/>
    </source>
</evidence>
<evidence type="ECO:0000256" key="6">
    <source>
        <dbReference type="PIRSR" id="PIRSR000097-3"/>
    </source>
</evidence>
<evidence type="ECO:0000256" key="2">
    <source>
        <dbReference type="ARBA" id="ARBA00022857"/>
    </source>
</evidence>
<evidence type="ECO:0000256" key="4">
    <source>
        <dbReference type="PIRSR" id="PIRSR000097-1"/>
    </source>
</evidence>
<reference evidence="9" key="1">
    <citation type="submission" date="2015-03" db="EMBL/GenBank/DDBJ databases">
        <authorList>
            <person name="Ferrari E."/>
            <person name="Walter M.C."/>
            <person name="Huptas C."/>
            <person name="Scherer S."/>
            <person name="Mueller-Herbst S."/>
        </authorList>
    </citation>
    <scope>NUCLEOTIDE SEQUENCE [LARGE SCALE GENOMIC DNA]</scope>
    <source>
        <strain evidence="9">LWP01</strain>
    </source>
</reference>
<dbReference type="EMBL" id="CP011102">
    <property type="protein sequence ID" value="AQY50424.1"/>
    <property type="molecule type" value="Genomic_DNA"/>
</dbReference>
<dbReference type="SUPFAM" id="SSF51430">
    <property type="entry name" value="NAD(P)-linked oxidoreductase"/>
    <property type="match status" value="1"/>
</dbReference>